<evidence type="ECO:0000256" key="1">
    <source>
        <dbReference type="ARBA" id="ARBA00001445"/>
    </source>
</evidence>
<dbReference type="InterPro" id="IPR008928">
    <property type="entry name" value="6-hairpin_glycosidase_sf"/>
</dbReference>
<evidence type="ECO:0000259" key="4">
    <source>
        <dbReference type="Pfam" id="PF05592"/>
    </source>
</evidence>
<proteinExistence type="predicted"/>
<dbReference type="GO" id="GO:0030596">
    <property type="term" value="F:alpha-L-rhamnosidase activity"/>
    <property type="evidence" value="ECO:0007669"/>
    <property type="project" value="UniProtKB-EC"/>
</dbReference>
<dbReference type="Gene3D" id="2.60.40.10">
    <property type="entry name" value="Immunoglobulins"/>
    <property type="match status" value="1"/>
</dbReference>
<evidence type="ECO:0000259" key="7">
    <source>
        <dbReference type="Pfam" id="PF17390"/>
    </source>
</evidence>
<dbReference type="Pfam" id="PF17390">
    <property type="entry name" value="Bac_rhamnosid_C"/>
    <property type="match status" value="1"/>
</dbReference>
<gene>
    <name evidence="8" type="ORF">SAMN04488554_2573</name>
</gene>
<dbReference type="InterPro" id="IPR016007">
    <property type="entry name" value="Alpha_rhamnosid"/>
</dbReference>
<dbReference type="Pfam" id="PF05592">
    <property type="entry name" value="Bac_rhamnosid"/>
    <property type="match status" value="1"/>
</dbReference>
<dbReference type="Gene3D" id="2.60.420.10">
    <property type="entry name" value="Maltose phosphorylase, domain 3"/>
    <property type="match status" value="1"/>
</dbReference>
<reference evidence="9" key="1">
    <citation type="submission" date="2016-10" db="EMBL/GenBank/DDBJ databases">
        <authorList>
            <person name="Varghese N."/>
            <person name="Submissions S."/>
        </authorList>
    </citation>
    <scope>NUCLEOTIDE SEQUENCE [LARGE SCALE GENOMIC DNA]</scope>
    <source>
        <strain evidence="9">DSM 21368</strain>
    </source>
</reference>
<feature type="domain" description="Alpha-L-rhamnosidase C-terminal" evidence="7">
    <location>
        <begin position="781"/>
        <end position="850"/>
    </location>
</feature>
<dbReference type="RefSeq" id="WP_089773511.1">
    <property type="nucleotide sequence ID" value="NZ_FNTX01000002.1"/>
</dbReference>
<feature type="domain" description="Alpha-L-rhamnosidase concanavalin-like" evidence="4">
    <location>
        <begin position="331"/>
        <end position="416"/>
    </location>
</feature>
<keyword evidence="3" id="KW-0378">Hydrolase</keyword>
<dbReference type="Pfam" id="PF25788">
    <property type="entry name" value="Ig_Rha78A_N"/>
    <property type="match status" value="1"/>
</dbReference>
<dbReference type="InterPro" id="IPR035396">
    <property type="entry name" value="Bac_rhamnosid6H"/>
</dbReference>
<dbReference type="Gene3D" id="2.60.120.260">
    <property type="entry name" value="Galactose-binding domain-like"/>
    <property type="match status" value="2"/>
</dbReference>
<accession>A0A1H5L1V4</accession>
<evidence type="ECO:0000256" key="3">
    <source>
        <dbReference type="ARBA" id="ARBA00022801"/>
    </source>
</evidence>
<dbReference type="STRING" id="648782.SAMN04488554_2573"/>
<evidence type="ECO:0000256" key="2">
    <source>
        <dbReference type="ARBA" id="ARBA00012652"/>
    </source>
</evidence>
<evidence type="ECO:0000313" key="9">
    <source>
        <dbReference type="Proteomes" id="UP000199220"/>
    </source>
</evidence>
<protein>
    <recommendedName>
        <fullName evidence="2">alpha-L-rhamnosidase</fullName>
        <ecNumber evidence="2">3.2.1.40</ecNumber>
    </recommendedName>
</protein>
<dbReference type="GO" id="GO:0005975">
    <property type="term" value="P:carbohydrate metabolic process"/>
    <property type="evidence" value="ECO:0007669"/>
    <property type="project" value="InterPro"/>
</dbReference>
<evidence type="ECO:0000313" key="8">
    <source>
        <dbReference type="EMBL" id="SEE71065.1"/>
    </source>
</evidence>
<feature type="domain" description="Alpha-L-rhamnosidase six-hairpin glycosidase" evidence="6">
    <location>
        <begin position="432"/>
        <end position="779"/>
    </location>
</feature>
<dbReference type="InterPro" id="IPR008902">
    <property type="entry name" value="Rhamnosid_concanavalin"/>
</dbReference>
<dbReference type="Pfam" id="PF08531">
    <property type="entry name" value="Bac_rhamnosid_N"/>
    <property type="match status" value="1"/>
</dbReference>
<dbReference type="InterPro" id="IPR013737">
    <property type="entry name" value="Bac_rhamnosid_N"/>
</dbReference>
<dbReference type="SUPFAM" id="SSF48208">
    <property type="entry name" value="Six-hairpin glycosidases"/>
    <property type="match status" value="1"/>
</dbReference>
<dbReference type="EMBL" id="FNTX01000002">
    <property type="protein sequence ID" value="SEE71065.1"/>
    <property type="molecule type" value="Genomic_DNA"/>
</dbReference>
<dbReference type="PIRSF" id="PIRSF010631">
    <property type="entry name" value="A-rhamnsds"/>
    <property type="match status" value="1"/>
</dbReference>
<dbReference type="InterPro" id="IPR012341">
    <property type="entry name" value="6hp_glycosidase-like_sf"/>
</dbReference>
<evidence type="ECO:0000259" key="5">
    <source>
        <dbReference type="Pfam" id="PF08531"/>
    </source>
</evidence>
<feature type="domain" description="Bacterial alpha-L-rhamnosidase N-terminal" evidence="5">
    <location>
        <begin position="157"/>
        <end position="320"/>
    </location>
</feature>
<evidence type="ECO:0000259" key="6">
    <source>
        <dbReference type="Pfam" id="PF17389"/>
    </source>
</evidence>
<sequence>MSPKQTGRTPSGSEVSSHPGLIAGLRAEYGAGPVVGVSRPRLTWQVHTDDVEWRQEAIEIERRDGDGKVERTVVDTSQQVFVSWPFDDLRSRDRIVVRVRCSSGGRWTKFSQPLLIEVGLLEQEDWRAAFISPTRVGGMTGCAPLLFTDVELGVGIVGARLYVTARGVHRCSINGAPVSEDVLAPGWTSYHERLHVQTYDVTALLRPGSNRLEALVGNGWYRGQLVFPGNRSSYGDRLGLLAQLEVEYDDGRRQLFGTDESWRACASGILADDLYDGQYTDARLPLTSLGSESAAEPVVVAGADRLVLEVSTAPPVRVTEVLPAQSVSRSPAGGLLFDFGQNVVGWVRLTVHDQARGTEVTIRHAEVLEHGELATRPLRSAKATCRYILAGGRDETLVPLFTFSGFRYAEVSGVAEGDIVSAEALILGSDLERTGWFSSSEPLVQRFHDNVVWSARGNFLSVPMDCPQRDERLGWTGDIQVFSPTAGFLFDTCGFLASWLRDLTIEQRPDGGVPYIVPDVLPTPDHAAAGWGDAATVVPWVLFQQFADLELLRRQYPSMRRWVEKVASVAGPDHLWIGGDQFGDWLDPTAPPEDAAQVQADPEVVATAHYARSVAILAKAAAALGFSDEARLHRQHAHSIRRAFTAAYVTADGHVRSDCQTVYALAISWHLLSDDRQRRGAGRRLAELVRAADYRVSTGFLGTPMILDALCEAGEPELAHRMLLQTECPSWLYPVTMGATTIWERWDSMLPDGSVNPGSMTSFNHYAYGAVADWLHRRVAGLAPLEPGYRRVRIAPLITGQLPTAAAAHRSPYGMIRVRWRVLEDGVEVEVDLPPGVSAELCVPGTETVELIGHGRHIRRNHHFIISDQRLRGSCPLQPEREAGRAPRLRASCDGSSMTAFDVWLSD</sequence>
<comment type="catalytic activity">
    <reaction evidence="1">
        <text>Hydrolysis of terminal non-reducing alpha-L-rhamnose residues in alpha-L-rhamnosides.</text>
        <dbReference type="EC" id="3.2.1.40"/>
    </reaction>
</comment>
<dbReference type="EC" id="3.2.1.40" evidence="2"/>
<dbReference type="InterPro" id="IPR035398">
    <property type="entry name" value="Bac_rhamnosid_C"/>
</dbReference>
<name>A0A1H5L1V4_9MICO</name>
<dbReference type="AlphaFoldDB" id="A0A1H5L1V4"/>
<dbReference type="Gene3D" id="1.50.10.10">
    <property type="match status" value="1"/>
</dbReference>
<dbReference type="PANTHER" id="PTHR33307:SF6">
    <property type="entry name" value="ALPHA-RHAMNOSIDASE (EUROFUNG)-RELATED"/>
    <property type="match status" value="1"/>
</dbReference>
<dbReference type="PANTHER" id="PTHR33307">
    <property type="entry name" value="ALPHA-RHAMNOSIDASE (EUROFUNG)"/>
    <property type="match status" value="1"/>
</dbReference>
<organism evidence="8 9">
    <name type="scientific">Ruania alba</name>
    <dbReference type="NCBI Taxonomy" id="648782"/>
    <lineage>
        <taxon>Bacteria</taxon>
        <taxon>Bacillati</taxon>
        <taxon>Actinomycetota</taxon>
        <taxon>Actinomycetes</taxon>
        <taxon>Micrococcales</taxon>
        <taxon>Ruaniaceae</taxon>
        <taxon>Ruania</taxon>
    </lineage>
</organism>
<dbReference type="InterPro" id="IPR013783">
    <property type="entry name" value="Ig-like_fold"/>
</dbReference>
<dbReference type="Proteomes" id="UP000199220">
    <property type="component" value="Unassembled WGS sequence"/>
</dbReference>
<dbReference type="Pfam" id="PF17389">
    <property type="entry name" value="Bac_rhamnosid6H"/>
    <property type="match status" value="1"/>
</dbReference>
<keyword evidence="9" id="KW-1185">Reference proteome</keyword>
<dbReference type="OrthoDB" id="9761045at2"/>